<feature type="domain" description="GCVT N-terminal" evidence="9">
    <location>
        <begin position="8"/>
        <end position="254"/>
    </location>
</feature>
<dbReference type="Gene3D" id="3.30.70.1400">
    <property type="entry name" value="Aminomethyltransferase beta-barrel domains"/>
    <property type="match status" value="1"/>
</dbReference>
<dbReference type="GO" id="GO:0005829">
    <property type="term" value="C:cytosol"/>
    <property type="evidence" value="ECO:0007669"/>
    <property type="project" value="TreeGrafter"/>
</dbReference>
<comment type="caution">
    <text evidence="11">The sequence shown here is derived from an EMBL/GenBank/DDBJ whole genome shotgun (WGS) entry which is preliminary data.</text>
</comment>
<evidence type="ECO:0000313" key="12">
    <source>
        <dbReference type="Proteomes" id="UP000177309"/>
    </source>
</evidence>
<evidence type="ECO:0000256" key="3">
    <source>
        <dbReference type="ARBA" id="ARBA00022576"/>
    </source>
</evidence>
<evidence type="ECO:0000256" key="4">
    <source>
        <dbReference type="ARBA" id="ARBA00022679"/>
    </source>
</evidence>
<keyword evidence="3 7" id="KW-0032">Aminotransferase</keyword>
<keyword evidence="4 7" id="KW-0808">Transferase</keyword>
<dbReference type="NCBIfam" id="NF001567">
    <property type="entry name" value="PRK00389.1"/>
    <property type="match status" value="1"/>
</dbReference>
<dbReference type="Pfam" id="PF08669">
    <property type="entry name" value="GCV_T_C"/>
    <property type="match status" value="1"/>
</dbReference>
<evidence type="ECO:0000256" key="8">
    <source>
        <dbReference type="PIRSR" id="PIRSR006487-1"/>
    </source>
</evidence>
<gene>
    <name evidence="7" type="primary">gcvT</name>
    <name evidence="11" type="ORF">A2462_07080</name>
</gene>
<dbReference type="EMBL" id="MEUI01000045">
    <property type="protein sequence ID" value="OGC32783.1"/>
    <property type="molecule type" value="Genomic_DNA"/>
</dbReference>
<dbReference type="InterPro" id="IPR022903">
    <property type="entry name" value="GcvT_bac"/>
</dbReference>
<dbReference type="PANTHER" id="PTHR43757:SF2">
    <property type="entry name" value="AMINOMETHYLTRANSFERASE, MITOCHONDRIAL"/>
    <property type="match status" value="1"/>
</dbReference>
<proteinExistence type="inferred from homology"/>
<dbReference type="PIRSF" id="PIRSF006487">
    <property type="entry name" value="GcvT"/>
    <property type="match status" value="1"/>
</dbReference>
<dbReference type="GO" id="GO:0008483">
    <property type="term" value="F:transaminase activity"/>
    <property type="evidence" value="ECO:0007669"/>
    <property type="project" value="UniProtKB-KW"/>
</dbReference>
<evidence type="ECO:0000256" key="7">
    <source>
        <dbReference type="HAMAP-Rule" id="MF_00259"/>
    </source>
</evidence>
<evidence type="ECO:0000259" key="10">
    <source>
        <dbReference type="Pfam" id="PF08669"/>
    </source>
</evidence>
<sequence>MLKTTPLIEEHKKLGAKVVPFAGWEMPVSYKGIIAEHNAVRTSVGIFDIGHMGLIKVVGDGAFDFLQKVTTNDVSKLALNQCQYSILCNEAGGAIDDVLVYKMPMYCLVVCNASNFDKVISWLSFQAKSFNNVSVGHYNEYSSLALQGPRAEELASKVLNVNLSDLKRNRTLWWRDIIISRTGYTGEDGFELMVSKKEVVKIWQMFIEAGVEPCGLGARDTLRLEAGLPLYGHEYDEETTPLEAGYSWAVKFDKGSFVGKEALLKEKESGLKKKLVGLAPEGRQIPRAGDNVFTGEDLIGKVTSGTFSPTLKKAVALAYLNPQEGQLGNSVEIEIRGKRIPAKVVAKTFYKR</sequence>
<organism evidence="11 12">
    <name type="scientific">candidate division WOR-1 bacterium RIFOXYC2_FULL_41_25</name>
    <dbReference type="NCBI Taxonomy" id="1802586"/>
    <lineage>
        <taxon>Bacteria</taxon>
        <taxon>Bacillati</taxon>
        <taxon>Saganbacteria</taxon>
    </lineage>
</organism>
<dbReference type="FunFam" id="2.40.30.110:FF:000003">
    <property type="entry name" value="Aminomethyltransferase"/>
    <property type="match status" value="1"/>
</dbReference>
<dbReference type="InterPro" id="IPR029043">
    <property type="entry name" value="GcvT/YgfZ_C"/>
</dbReference>
<comment type="subunit">
    <text evidence="7">The glycine cleavage system is composed of four proteins: P, T, L and H.</text>
</comment>
<dbReference type="GO" id="GO:0004047">
    <property type="term" value="F:aminomethyltransferase activity"/>
    <property type="evidence" value="ECO:0007669"/>
    <property type="project" value="UniProtKB-UniRule"/>
</dbReference>
<dbReference type="EC" id="2.1.2.10" evidence="2 7"/>
<dbReference type="InterPro" id="IPR006223">
    <property type="entry name" value="GcvT"/>
</dbReference>
<dbReference type="Pfam" id="PF01571">
    <property type="entry name" value="GCV_T"/>
    <property type="match status" value="1"/>
</dbReference>
<dbReference type="HAMAP" id="MF_00259">
    <property type="entry name" value="GcvT"/>
    <property type="match status" value="1"/>
</dbReference>
<dbReference type="Gene3D" id="2.40.30.110">
    <property type="entry name" value="Aminomethyltransferase beta-barrel domains"/>
    <property type="match status" value="1"/>
</dbReference>
<evidence type="ECO:0000259" key="9">
    <source>
        <dbReference type="Pfam" id="PF01571"/>
    </source>
</evidence>
<comment type="catalytic activity">
    <reaction evidence="6 7">
        <text>N(6)-[(R)-S(8)-aminomethyldihydrolipoyl]-L-lysyl-[protein] + (6S)-5,6,7,8-tetrahydrofolate = N(6)-[(R)-dihydrolipoyl]-L-lysyl-[protein] + (6R)-5,10-methylene-5,6,7,8-tetrahydrofolate + NH4(+)</text>
        <dbReference type="Rhea" id="RHEA:16945"/>
        <dbReference type="Rhea" id="RHEA-COMP:10475"/>
        <dbReference type="Rhea" id="RHEA-COMP:10492"/>
        <dbReference type="ChEBI" id="CHEBI:15636"/>
        <dbReference type="ChEBI" id="CHEBI:28938"/>
        <dbReference type="ChEBI" id="CHEBI:57453"/>
        <dbReference type="ChEBI" id="CHEBI:83100"/>
        <dbReference type="ChEBI" id="CHEBI:83143"/>
        <dbReference type="EC" id="2.1.2.10"/>
    </reaction>
</comment>
<evidence type="ECO:0000256" key="2">
    <source>
        <dbReference type="ARBA" id="ARBA00012616"/>
    </source>
</evidence>
<comment type="similarity">
    <text evidence="1 7">Belongs to the GcvT family.</text>
</comment>
<evidence type="ECO:0000256" key="5">
    <source>
        <dbReference type="ARBA" id="ARBA00031395"/>
    </source>
</evidence>
<dbReference type="FunFam" id="4.10.1250.10:FF:000001">
    <property type="entry name" value="Aminomethyltransferase"/>
    <property type="match status" value="1"/>
</dbReference>
<dbReference type="SUPFAM" id="SSF101790">
    <property type="entry name" value="Aminomethyltransferase beta-barrel domain"/>
    <property type="match status" value="1"/>
</dbReference>
<evidence type="ECO:0000313" key="11">
    <source>
        <dbReference type="EMBL" id="OGC32783.1"/>
    </source>
</evidence>
<feature type="domain" description="Aminomethyltransferase C-terminal" evidence="10">
    <location>
        <begin position="273"/>
        <end position="351"/>
    </location>
</feature>
<accession>A0A1F4TL54</accession>
<dbReference type="GO" id="GO:0019464">
    <property type="term" value="P:glycine decarboxylation via glycine cleavage system"/>
    <property type="evidence" value="ECO:0007669"/>
    <property type="project" value="UniProtKB-UniRule"/>
</dbReference>
<comment type="function">
    <text evidence="7">The glycine cleavage system catalyzes the degradation of glycine.</text>
</comment>
<dbReference type="NCBIfam" id="TIGR00528">
    <property type="entry name" value="gcvT"/>
    <property type="match status" value="1"/>
</dbReference>
<dbReference type="InterPro" id="IPR013977">
    <property type="entry name" value="GcvT_C"/>
</dbReference>
<dbReference type="PANTHER" id="PTHR43757">
    <property type="entry name" value="AMINOMETHYLTRANSFERASE"/>
    <property type="match status" value="1"/>
</dbReference>
<dbReference type="Gene3D" id="3.30.1360.120">
    <property type="entry name" value="Probable tRNA modification gtpase trme, domain 1"/>
    <property type="match status" value="1"/>
</dbReference>
<dbReference type="InterPro" id="IPR027266">
    <property type="entry name" value="TrmE/GcvT-like"/>
</dbReference>
<reference evidence="11 12" key="1">
    <citation type="journal article" date="2016" name="Nat. Commun.">
        <title>Thousands of microbial genomes shed light on interconnected biogeochemical processes in an aquifer system.</title>
        <authorList>
            <person name="Anantharaman K."/>
            <person name="Brown C.T."/>
            <person name="Hug L.A."/>
            <person name="Sharon I."/>
            <person name="Castelle C.J."/>
            <person name="Probst A.J."/>
            <person name="Thomas B.C."/>
            <person name="Singh A."/>
            <person name="Wilkins M.J."/>
            <person name="Karaoz U."/>
            <person name="Brodie E.L."/>
            <person name="Williams K.H."/>
            <person name="Hubbard S.S."/>
            <person name="Banfield J.F."/>
        </authorList>
    </citation>
    <scope>NUCLEOTIDE SEQUENCE [LARGE SCALE GENOMIC DNA]</scope>
</reference>
<dbReference type="AlphaFoldDB" id="A0A1F4TL54"/>
<dbReference type="InterPro" id="IPR006222">
    <property type="entry name" value="GCVT_N"/>
</dbReference>
<dbReference type="Gene3D" id="4.10.1250.10">
    <property type="entry name" value="Aminomethyltransferase fragment"/>
    <property type="match status" value="1"/>
</dbReference>
<name>A0A1F4TL54_UNCSA</name>
<dbReference type="FunFam" id="3.30.70.1400:FF:000001">
    <property type="entry name" value="Aminomethyltransferase"/>
    <property type="match status" value="1"/>
</dbReference>
<feature type="binding site" evidence="8">
    <location>
        <position position="191"/>
    </location>
    <ligand>
        <name>substrate</name>
    </ligand>
</feature>
<dbReference type="SUPFAM" id="SSF103025">
    <property type="entry name" value="Folate-binding domain"/>
    <property type="match status" value="1"/>
</dbReference>
<dbReference type="Proteomes" id="UP000177309">
    <property type="component" value="Unassembled WGS sequence"/>
</dbReference>
<dbReference type="GO" id="GO:0005960">
    <property type="term" value="C:glycine cleavage complex"/>
    <property type="evidence" value="ECO:0007669"/>
    <property type="project" value="InterPro"/>
</dbReference>
<dbReference type="InterPro" id="IPR028896">
    <property type="entry name" value="GcvT/YgfZ/DmdA"/>
</dbReference>
<evidence type="ECO:0000256" key="6">
    <source>
        <dbReference type="ARBA" id="ARBA00047665"/>
    </source>
</evidence>
<protein>
    <recommendedName>
        <fullName evidence="2 7">Aminomethyltransferase</fullName>
        <ecNumber evidence="2 7">2.1.2.10</ecNumber>
    </recommendedName>
    <alternativeName>
        <fullName evidence="5 7">Glycine cleavage system T protein</fullName>
    </alternativeName>
</protein>
<evidence type="ECO:0000256" key="1">
    <source>
        <dbReference type="ARBA" id="ARBA00008609"/>
    </source>
</evidence>